<dbReference type="AlphaFoldDB" id="A0A7X6M9F3"/>
<evidence type="ECO:0000313" key="6">
    <source>
        <dbReference type="Proteomes" id="UP000553209"/>
    </source>
</evidence>
<reference evidence="5 6" key="1">
    <citation type="submission" date="2020-04" db="EMBL/GenBank/DDBJ databases">
        <title>MicrobeNet Type strains.</title>
        <authorList>
            <person name="Nicholson A.C."/>
        </authorList>
    </citation>
    <scope>NUCLEOTIDE SEQUENCE [LARGE SCALE GENOMIC DNA]</scope>
    <source>
        <strain evidence="5 6">ATCC 23612</strain>
    </source>
</reference>
<name>A0A7X6M9F3_9ACTN</name>
<accession>A0A7X6M9F3</accession>
<evidence type="ECO:0000256" key="2">
    <source>
        <dbReference type="ARBA" id="ARBA00022777"/>
    </source>
</evidence>
<dbReference type="GO" id="GO:0016301">
    <property type="term" value="F:kinase activity"/>
    <property type="evidence" value="ECO:0007669"/>
    <property type="project" value="UniProtKB-KW"/>
</dbReference>
<comment type="caution">
    <text evidence="5">The sequence shown here is derived from an EMBL/GenBank/DDBJ whole genome shotgun (WGS) entry which is preliminary data.</text>
</comment>
<evidence type="ECO:0000259" key="4">
    <source>
        <dbReference type="Pfam" id="PF00294"/>
    </source>
</evidence>
<dbReference type="Proteomes" id="UP000553209">
    <property type="component" value="Unassembled WGS sequence"/>
</dbReference>
<dbReference type="Pfam" id="PF00294">
    <property type="entry name" value="PfkB"/>
    <property type="match status" value="1"/>
</dbReference>
<evidence type="ECO:0000256" key="1">
    <source>
        <dbReference type="ARBA" id="ARBA00022679"/>
    </source>
</evidence>
<dbReference type="Gene3D" id="3.40.1190.20">
    <property type="match status" value="1"/>
</dbReference>
<sequence>MTGRLLHVGPVIIDVVMAVDALPRAGEGVFASSARTVAGGGFNVVAAAARAGMEVVYAGAHGTGPHGDLARAALHSEGVAVAHAPSPDADTGFCVALVDGDAERTFVTRLGAEMDLSPDQLRTLRPGPGDFVYTVGYSLLPGPRADDLLAWIGDLPEGVRLVLDPAPVVGDLPRPTLERALARVDLLSLSAAEAATVTGHAVPEEAAALLLPRIRPGGVVVVRDSARGCVVAEAGDGDAAPRRVPGFPVRAVDTNGAGDAHVGVFTAAVAGGLDPLSAARRANAAAALAVTRRGPATCPTEKETDAFLAEAGDGENPDRSR</sequence>
<evidence type="ECO:0000313" key="5">
    <source>
        <dbReference type="EMBL" id="NKY97026.1"/>
    </source>
</evidence>
<feature type="region of interest" description="Disordered" evidence="3">
    <location>
        <begin position="293"/>
        <end position="321"/>
    </location>
</feature>
<dbReference type="RefSeq" id="WP_061082299.1">
    <property type="nucleotide sequence ID" value="NZ_JAAXPG010000003.1"/>
</dbReference>
<evidence type="ECO:0000256" key="3">
    <source>
        <dbReference type="SAM" id="MobiDB-lite"/>
    </source>
</evidence>
<dbReference type="EMBL" id="JAAXPG010000003">
    <property type="protein sequence ID" value="NKY97026.1"/>
    <property type="molecule type" value="Genomic_DNA"/>
</dbReference>
<dbReference type="PANTHER" id="PTHR10584:SF166">
    <property type="entry name" value="RIBOKINASE"/>
    <property type="match status" value="1"/>
</dbReference>
<keyword evidence="6" id="KW-1185">Reference proteome</keyword>
<keyword evidence="1" id="KW-0808">Transferase</keyword>
<dbReference type="SUPFAM" id="SSF53613">
    <property type="entry name" value="Ribokinase-like"/>
    <property type="match status" value="1"/>
</dbReference>
<organism evidence="5 6">
    <name type="scientific">Nocardiopsis alborubida</name>
    <dbReference type="NCBI Taxonomy" id="146802"/>
    <lineage>
        <taxon>Bacteria</taxon>
        <taxon>Bacillati</taxon>
        <taxon>Actinomycetota</taxon>
        <taxon>Actinomycetes</taxon>
        <taxon>Streptosporangiales</taxon>
        <taxon>Nocardiopsidaceae</taxon>
        <taxon>Nocardiopsis</taxon>
    </lineage>
</organism>
<gene>
    <name evidence="5" type="ORF">HGB44_04930</name>
</gene>
<dbReference type="PANTHER" id="PTHR10584">
    <property type="entry name" value="SUGAR KINASE"/>
    <property type="match status" value="1"/>
</dbReference>
<proteinExistence type="predicted"/>
<feature type="domain" description="Carbohydrate kinase PfkB" evidence="4">
    <location>
        <begin position="6"/>
        <end position="298"/>
    </location>
</feature>
<protein>
    <submittedName>
        <fullName evidence="5">Sugar kinase</fullName>
    </submittedName>
</protein>
<dbReference type="InterPro" id="IPR011611">
    <property type="entry name" value="PfkB_dom"/>
</dbReference>
<dbReference type="InterPro" id="IPR029056">
    <property type="entry name" value="Ribokinase-like"/>
</dbReference>
<keyword evidence="2 5" id="KW-0418">Kinase</keyword>